<dbReference type="EMBL" id="LQZT01000002">
    <property type="protein sequence ID" value="OCW59081.1"/>
    <property type="molecule type" value="Genomic_DNA"/>
</dbReference>
<name>A0A1C1YZY1_9HYPH</name>
<dbReference type="AlphaFoldDB" id="A0A1C1YZY1"/>
<organism evidence="1 2">
    <name type="scientific">Hoeflea olei</name>
    <dbReference type="NCBI Taxonomy" id="1480615"/>
    <lineage>
        <taxon>Bacteria</taxon>
        <taxon>Pseudomonadati</taxon>
        <taxon>Pseudomonadota</taxon>
        <taxon>Alphaproteobacteria</taxon>
        <taxon>Hyphomicrobiales</taxon>
        <taxon>Rhizobiaceae</taxon>
        <taxon>Hoeflea</taxon>
    </lineage>
</organism>
<dbReference type="STRING" id="1480615.AWJ14_05105"/>
<evidence type="ECO:0008006" key="3">
    <source>
        <dbReference type="Google" id="ProtNLM"/>
    </source>
</evidence>
<dbReference type="RefSeq" id="WP_066175177.1">
    <property type="nucleotide sequence ID" value="NZ_LQZT01000002.1"/>
</dbReference>
<proteinExistence type="predicted"/>
<evidence type="ECO:0000313" key="1">
    <source>
        <dbReference type="EMBL" id="OCW59081.1"/>
    </source>
</evidence>
<comment type="caution">
    <text evidence="1">The sequence shown here is derived from an EMBL/GenBank/DDBJ whole genome shotgun (WGS) entry which is preliminary data.</text>
</comment>
<evidence type="ECO:0000313" key="2">
    <source>
        <dbReference type="Proteomes" id="UP000094795"/>
    </source>
</evidence>
<dbReference type="Proteomes" id="UP000094795">
    <property type="component" value="Unassembled WGS sequence"/>
</dbReference>
<protein>
    <recommendedName>
        <fullName evidence="3">Pyridoxamine 5'-phosphate oxidase putative domain-containing protein</fullName>
    </recommendedName>
</protein>
<accession>A0A1C1YZY1</accession>
<sequence>MLETDVARFIQGRVMSLIATRNQAHRPMIGRGTGARFDPDSGEISVLVSRSQWPEAVAWARPGLPISTTHVKPDDYQAYQIKGIITGVRPATAAESAQGSRYVAEMLETLGGLGVTRLQLSSTLSDHELVRVSFLPCDLFVQTPGPAAGRRLTDGFPAP</sequence>
<keyword evidence="2" id="KW-1185">Reference proteome</keyword>
<gene>
    <name evidence="1" type="ORF">AWJ14_05105</name>
</gene>
<dbReference type="OrthoDB" id="2618648at2"/>
<reference evidence="1 2" key="1">
    <citation type="submission" date="2015-12" db="EMBL/GenBank/DDBJ databases">
        <authorList>
            <person name="Shamseldin A."/>
            <person name="Moawad H."/>
            <person name="Abd El-Rahim W.M."/>
            <person name="Sadowsky M.J."/>
        </authorList>
    </citation>
    <scope>NUCLEOTIDE SEQUENCE [LARGE SCALE GENOMIC DNA]</scope>
    <source>
        <strain evidence="1 2">JC234</strain>
    </source>
</reference>